<dbReference type="EMBL" id="JAGTJQ010000013">
    <property type="protein sequence ID" value="KAH7014269.1"/>
    <property type="molecule type" value="Genomic_DNA"/>
</dbReference>
<protein>
    <submittedName>
        <fullName evidence="2">Uncharacterized protein</fullName>
    </submittedName>
</protein>
<dbReference type="GeneID" id="70189289"/>
<dbReference type="AlphaFoldDB" id="A0A9P8XTX0"/>
<comment type="caution">
    <text evidence="2">The sequence shown here is derived from an EMBL/GenBank/DDBJ whole genome shotgun (WGS) entry which is preliminary data.</text>
</comment>
<feature type="compositionally biased region" description="Low complexity" evidence="1">
    <location>
        <begin position="234"/>
        <end position="249"/>
    </location>
</feature>
<feature type="compositionally biased region" description="Low complexity" evidence="1">
    <location>
        <begin position="529"/>
        <end position="538"/>
    </location>
</feature>
<feature type="region of interest" description="Disordered" evidence="1">
    <location>
        <begin position="522"/>
        <end position="571"/>
    </location>
</feature>
<proteinExistence type="predicted"/>
<organism evidence="2 3">
    <name type="scientific">Microdochium trichocladiopsis</name>
    <dbReference type="NCBI Taxonomy" id="1682393"/>
    <lineage>
        <taxon>Eukaryota</taxon>
        <taxon>Fungi</taxon>
        <taxon>Dikarya</taxon>
        <taxon>Ascomycota</taxon>
        <taxon>Pezizomycotina</taxon>
        <taxon>Sordariomycetes</taxon>
        <taxon>Xylariomycetidae</taxon>
        <taxon>Xylariales</taxon>
        <taxon>Microdochiaceae</taxon>
        <taxon>Microdochium</taxon>
    </lineage>
</organism>
<evidence type="ECO:0000313" key="2">
    <source>
        <dbReference type="EMBL" id="KAH7014269.1"/>
    </source>
</evidence>
<accession>A0A9P8XTX0</accession>
<dbReference type="PANTHER" id="PTHR37540">
    <property type="entry name" value="TRANSCRIPTION FACTOR (ACR-2), PUTATIVE-RELATED-RELATED"/>
    <property type="match status" value="1"/>
</dbReference>
<evidence type="ECO:0000313" key="3">
    <source>
        <dbReference type="Proteomes" id="UP000756346"/>
    </source>
</evidence>
<reference evidence="2" key="1">
    <citation type="journal article" date="2021" name="Nat. Commun.">
        <title>Genetic determinants of endophytism in the Arabidopsis root mycobiome.</title>
        <authorList>
            <person name="Mesny F."/>
            <person name="Miyauchi S."/>
            <person name="Thiergart T."/>
            <person name="Pickel B."/>
            <person name="Atanasova L."/>
            <person name="Karlsson M."/>
            <person name="Huettel B."/>
            <person name="Barry K.W."/>
            <person name="Haridas S."/>
            <person name="Chen C."/>
            <person name="Bauer D."/>
            <person name="Andreopoulos W."/>
            <person name="Pangilinan J."/>
            <person name="LaButti K."/>
            <person name="Riley R."/>
            <person name="Lipzen A."/>
            <person name="Clum A."/>
            <person name="Drula E."/>
            <person name="Henrissat B."/>
            <person name="Kohler A."/>
            <person name="Grigoriev I.V."/>
            <person name="Martin F.M."/>
            <person name="Hacquard S."/>
        </authorList>
    </citation>
    <scope>NUCLEOTIDE SEQUENCE</scope>
    <source>
        <strain evidence="2">MPI-CAGE-CH-0230</strain>
    </source>
</reference>
<feature type="region of interest" description="Disordered" evidence="1">
    <location>
        <begin position="232"/>
        <end position="255"/>
    </location>
</feature>
<dbReference type="OrthoDB" id="4158087at2759"/>
<feature type="compositionally biased region" description="Polar residues" evidence="1">
    <location>
        <begin position="559"/>
        <end position="571"/>
    </location>
</feature>
<name>A0A9P8XTX0_9PEZI</name>
<sequence>MTATFQFVDSNSVLPGGVDRETRRRIRSHAATGKNVGRKVNRPSKVAALKAQHQQQRAQAASAWDLCKTQSQKSLQAGLASMGQQQPGTQSHARSSWKVSSKAIWAFLVAKYENLERIKAQSHVGLDFVLPAPLPCRKWVLPTSSLAATHRSMSFFMSIRYFPELRSVMYNPATAPSIWLSLVFSDEAYFHVAMAASTLLLAQITDSPGAAESSAASMSHLSRTFQLISKKLTSGDPSHASSSSSSSNSRDVELKPAVSDATMAVVIMMAQYERHQGRWFQGLVHLRGLQRMVELRGGMARLFTENAVVGHKILRLDLEFSLHARATTYFRIEEFSHMLRTLLPPTPEFVSSVLAPASPGMTTATAEEHETVQRAMFSPAALFLPSLPTELRTIFIDSAYISDLINAAATASENVRKINLDEFLHTLLDLGYRLVQLRPLGAVCWAVDSAAYATAATRPRNSGHVHPGQVIMDDDSAVTADVVHLGLFAWLMRFMHRLDGIVEEVPRLLELVQRAAEFVLGPAPPGVGPPSSTSGGISDKSGASPGSRSWGASLPVGGQTHTPEATTKTSFSRGPDIQAQLVLWTLFLTGALGFQRRPYQPWVLVRIRQALQRLCLDDQEWEATRSVLGRYPWVHKLHGRVAEGLWKDALSLKEDPGSGTS</sequence>
<dbReference type="RefSeq" id="XP_046005236.1">
    <property type="nucleotide sequence ID" value="XM_046159743.1"/>
</dbReference>
<gene>
    <name evidence="2" type="ORF">B0I36DRAFT_369244</name>
</gene>
<evidence type="ECO:0000256" key="1">
    <source>
        <dbReference type="SAM" id="MobiDB-lite"/>
    </source>
</evidence>
<dbReference type="PANTHER" id="PTHR37540:SF9">
    <property type="entry name" value="ZN(2)-C6 FUNGAL-TYPE DOMAIN-CONTAINING PROTEIN"/>
    <property type="match status" value="1"/>
</dbReference>
<keyword evidence="3" id="KW-1185">Reference proteome</keyword>
<dbReference type="Proteomes" id="UP000756346">
    <property type="component" value="Unassembled WGS sequence"/>
</dbReference>